<accession>A0ABX8JDA6</accession>
<proteinExistence type="predicted"/>
<organism evidence="2 3">
    <name type="scientific">Geomonas oryzisoli</name>
    <dbReference type="NCBI Taxonomy" id="2847992"/>
    <lineage>
        <taxon>Bacteria</taxon>
        <taxon>Pseudomonadati</taxon>
        <taxon>Thermodesulfobacteriota</taxon>
        <taxon>Desulfuromonadia</taxon>
        <taxon>Geobacterales</taxon>
        <taxon>Geobacteraceae</taxon>
        <taxon>Geomonas</taxon>
    </lineage>
</organism>
<dbReference type="Proteomes" id="UP000683557">
    <property type="component" value="Chromosome"/>
</dbReference>
<dbReference type="CDD" id="cd02440">
    <property type="entry name" value="AdoMet_MTases"/>
    <property type="match status" value="1"/>
</dbReference>
<gene>
    <name evidence="2" type="ORF">KP004_07805</name>
</gene>
<keyword evidence="2" id="KW-0489">Methyltransferase</keyword>
<dbReference type="RefSeq" id="WP_216801772.1">
    <property type="nucleotide sequence ID" value="NZ_CP076723.1"/>
</dbReference>
<dbReference type="GO" id="GO:0008168">
    <property type="term" value="F:methyltransferase activity"/>
    <property type="evidence" value="ECO:0007669"/>
    <property type="project" value="UniProtKB-KW"/>
</dbReference>
<evidence type="ECO:0000313" key="3">
    <source>
        <dbReference type="Proteomes" id="UP000683557"/>
    </source>
</evidence>
<dbReference type="GO" id="GO:0032259">
    <property type="term" value="P:methylation"/>
    <property type="evidence" value="ECO:0007669"/>
    <property type="project" value="UniProtKB-KW"/>
</dbReference>
<dbReference type="InterPro" id="IPR013216">
    <property type="entry name" value="Methyltransf_11"/>
</dbReference>
<feature type="domain" description="Methyltransferase type 11" evidence="1">
    <location>
        <begin position="60"/>
        <end position="163"/>
    </location>
</feature>
<reference evidence="2 3" key="1">
    <citation type="submission" date="2021-06" db="EMBL/GenBank/DDBJ databases">
        <title>Gemonas diversity in paddy soil.</title>
        <authorList>
            <person name="Liu G."/>
        </authorList>
    </citation>
    <scope>NUCLEOTIDE SEQUENCE [LARGE SCALE GENOMIC DNA]</scope>
    <source>
        <strain evidence="2 3">RG10</strain>
    </source>
</reference>
<dbReference type="EMBL" id="CP076723">
    <property type="protein sequence ID" value="QWV95071.1"/>
    <property type="molecule type" value="Genomic_DNA"/>
</dbReference>
<keyword evidence="3" id="KW-1185">Reference proteome</keyword>
<protein>
    <submittedName>
        <fullName evidence="2">Class I SAM-dependent methyltransferase</fullName>
    </submittedName>
</protein>
<sequence>MSETPYALLMSTANRLTMSHLREFWRSLLVPMDYTRTREIPALLAQSGILERKGEPLKILDIGSPQILSLTLCLRCDDWEVTYLNPFEPELEDMRRKASALGVSSLNILKGDITRQEALADLGTFDYVFSCSVFEHIHPEHGGDVIASRNIAPLLKRGGSFVFSVPYAREGFHEYIEGDAYAVKGDASKKTFFQRFYDERSLREQILAPSGLTTAGQRYIGERRYHGDDIRKRMAFLIGFGWRALVLGRFFRAISGFFMEESPEYTTLAKPYLAVCALVKE</sequence>
<keyword evidence="2" id="KW-0808">Transferase</keyword>
<dbReference type="Pfam" id="PF08241">
    <property type="entry name" value="Methyltransf_11"/>
    <property type="match status" value="1"/>
</dbReference>
<name>A0ABX8JDA6_9BACT</name>
<evidence type="ECO:0000313" key="2">
    <source>
        <dbReference type="EMBL" id="QWV95071.1"/>
    </source>
</evidence>
<evidence type="ECO:0000259" key="1">
    <source>
        <dbReference type="Pfam" id="PF08241"/>
    </source>
</evidence>